<dbReference type="PANTHER" id="PTHR43767">
    <property type="entry name" value="LONG-CHAIN-FATTY-ACID--COA LIGASE"/>
    <property type="match status" value="1"/>
</dbReference>
<feature type="domain" description="AMP-binding enzyme C-terminal" evidence="2">
    <location>
        <begin position="408"/>
        <end position="482"/>
    </location>
</feature>
<dbReference type="Pfam" id="PF13193">
    <property type="entry name" value="AMP-binding_C"/>
    <property type="match status" value="1"/>
</dbReference>
<evidence type="ECO:0000313" key="4">
    <source>
        <dbReference type="Proteomes" id="UP001501598"/>
    </source>
</evidence>
<accession>A0ABP8RZI1</accession>
<dbReference type="Gene3D" id="3.30.300.30">
    <property type="match status" value="1"/>
</dbReference>
<sequence length="501" mass="54995">MPFTIAQAFRECAVAGPDAPALTDGTRTLTFRELDERSERVANGLLAHGVAHGRRVAYLGRNSVEFFELLLGAAKIGAVLAPLNWRLTRDELHALIADADAGFVLVDEDFRDGVPADRVTVARQKEFAEWRDEQPARRVEQALGIDDVVIQPYTSGTTSLPKGVLISNRNYREYLRVRPSLEIDSTSVLLAPMPCYHVGGSTWALLVVLSGGLLVVTEAFDPVELMTTIERLRVTNVSLAPTMITMMAERTADHSIDLSSLRCVVYGGQPITGRSLARAHALLGPRLVQQYGMTECTGPATQLAAGDHYGDRAASAGRPYDWVEIDIRDVATFEPVPTGSEGEVWARSAQFTSGYWNRPEETERLLGPGGWIRTGDVGYVDADRFLFITDRIKDIIITGGENVFPGHVEAAFRGHEAVRDIAVIGVPDDRWGEAILALVVPEPDSDVTAEALVEWGRAHLPGFQRPRRVELVEELPRNAVGKLMRKEIRAPFWAGQTRAVG</sequence>
<dbReference type="RefSeq" id="WP_345424238.1">
    <property type="nucleotide sequence ID" value="NZ_BAABGT010000083.1"/>
</dbReference>
<name>A0ABP8RZI1_9PSEU</name>
<gene>
    <name evidence="3" type="ORF">GCM10023175_53060</name>
</gene>
<dbReference type="InterPro" id="IPR025110">
    <property type="entry name" value="AMP-bd_C"/>
</dbReference>
<dbReference type="PANTHER" id="PTHR43767:SF1">
    <property type="entry name" value="NONRIBOSOMAL PEPTIDE SYNTHASE PES1 (EUROFUNG)-RELATED"/>
    <property type="match status" value="1"/>
</dbReference>
<proteinExistence type="predicted"/>
<dbReference type="InterPro" id="IPR000873">
    <property type="entry name" value="AMP-dep_synth/lig_dom"/>
</dbReference>
<dbReference type="InterPro" id="IPR042099">
    <property type="entry name" value="ANL_N_sf"/>
</dbReference>
<dbReference type="Proteomes" id="UP001501598">
    <property type="component" value="Unassembled WGS sequence"/>
</dbReference>
<feature type="domain" description="AMP-dependent synthetase/ligase" evidence="1">
    <location>
        <begin position="10"/>
        <end position="356"/>
    </location>
</feature>
<dbReference type="InterPro" id="IPR050237">
    <property type="entry name" value="ATP-dep_AMP-bd_enzyme"/>
</dbReference>
<keyword evidence="3" id="KW-0436">Ligase</keyword>
<evidence type="ECO:0000313" key="3">
    <source>
        <dbReference type="EMBL" id="GAA4554652.1"/>
    </source>
</evidence>
<dbReference type="Gene3D" id="3.40.50.12780">
    <property type="entry name" value="N-terminal domain of ligase-like"/>
    <property type="match status" value="1"/>
</dbReference>
<reference evidence="4" key="1">
    <citation type="journal article" date="2019" name="Int. J. Syst. Evol. Microbiol.">
        <title>The Global Catalogue of Microorganisms (GCM) 10K type strain sequencing project: providing services to taxonomists for standard genome sequencing and annotation.</title>
        <authorList>
            <consortium name="The Broad Institute Genomics Platform"/>
            <consortium name="The Broad Institute Genome Sequencing Center for Infectious Disease"/>
            <person name="Wu L."/>
            <person name="Ma J."/>
        </authorList>
    </citation>
    <scope>NUCLEOTIDE SEQUENCE [LARGE SCALE GENOMIC DNA]</scope>
    <source>
        <strain evidence="4">JCM 17906</strain>
    </source>
</reference>
<dbReference type="SUPFAM" id="SSF56801">
    <property type="entry name" value="Acetyl-CoA synthetase-like"/>
    <property type="match status" value="1"/>
</dbReference>
<protein>
    <submittedName>
        <fullName evidence="3">Fatty acid--CoA ligase</fullName>
    </submittedName>
</protein>
<organism evidence="3 4">
    <name type="scientific">Pseudonocardia xishanensis</name>
    <dbReference type="NCBI Taxonomy" id="630995"/>
    <lineage>
        <taxon>Bacteria</taxon>
        <taxon>Bacillati</taxon>
        <taxon>Actinomycetota</taxon>
        <taxon>Actinomycetes</taxon>
        <taxon>Pseudonocardiales</taxon>
        <taxon>Pseudonocardiaceae</taxon>
        <taxon>Pseudonocardia</taxon>
    </lineage>
</organism>
<comment type="caution">
    <text evidence="3">The sequence shown here is derived from an EMBL/GenBank/DDBJ whole genome shotgun (WGS) entry which is preliminary data.</text>
</comment>
<dbReference type="InterPro" id="IPR045851">
    <property type="entry name" value="AMP-bd_C_sf"/>
</dbReference>
<evidence type="ECO:0000259" key="2">
    <source>
        <dbReference type="Pfam" id="PF13193"/>
    </source>
</evidence>
<evidence type="ECO:0000259" key="1">
    <source>
        <dbReference type="Pfam" id="PF00501"/>
    </source>
</evidence>
<dbReference type="GO" id="GO:0016874">
    <property type="term" value="F:ligase activity"/>
    <property type="evidence" value="ECO:0007669"/>
    <property type="project" value="UniProtKB-KW"/>
</dbReference>
<dbReference type="Pfam" id="PF00501">
    <property type="entry name" value="AMP-binding"/>
    <property type="match status" value="1"/>
</dbReference>
<dbReference type="EMBL" id="BAABGT010000083">
    <property type="protein sequence ID" value="GAA4554652.1"/>
    <property type="molecule type" value="Genomic_DNA"/>
</dbReference>
<keyword evidence="4" id="KW-1185">Reference proteome</keyword>